<dbReference type="GO" id="GO:0005886">
    <property type="term" value="C:plasma membrane"/>
    <property type="evidence" value="ECO:0007669"/>
    <property type="project" value="TreeGrafter"/>
</dbReference>
<keyword evidence="6" id="KW-0548">Nucleotidyltransferase</keyword>
<name>A0A1A8TTX6_9GAMM</name>
<dbReference type="GO" id="GO:1902201">
    <property type="term" value="P:negative regulation of bacterial-type flagellum-dependent cell motility"/>
    <property type="evidence" value="ECO:0007669"/>
    <property type="project" value="TreeGrafter"/>
</dbReference>
<evidence type="ECO:0000256" key="1">
    <source>
        <dbReference type="ARBA" id="ARBA00001946"/>
    </source>
</evidence>
<dbReference type="InterPro" id="IPR050469">
    <property type="entry name" value="Diguanylate_Cyclase"/>
</dbReference>
<keyword evidence="6" id="KW-0808">Transferase</keyword>
<dbReference type="GO" id="GO:0043709">
    <property type="term" value="P:cell adhesion involved in single-species biofilm formation"/>
    <property type="evidence" value="ECO:0007669"/>
    <property type="project" value="TreeGrafter"/>
</dbReference>
<dbReference type="InterPro" id="IPR029787">
    <property type="entry name" value="Nucleotide_cyclase"/>
</dbReference>
<organism evidence="6 7">
    <name type="scientific">Marinomonas spartinae</name>
    <dbReference type="NCBI Taxonomy" id="1792290"/>
    <lineage>
        <taxon>Bacteria</taxon>
        <taxon>Pseudomonadati</taxon>
        <taxon>Pseudomonadota</taxon>
        <taxon>Gammaproteobacteria</taxon>
        <taxon>Oceanospirillales</taxon>
        <taxon>Oceanospirillaceae</taxon>
        <taxon>Marinomonas</taxon>
    </lineage>
</organism>
<evidence type="ECO:0000256" key="3">
    <source>
        <dbReference type="ARBA" id="ARBA00034247"/>
    </source>
</evidence>
<keyword evidence="4" id="KW-0812">Transmembrane</keyword>
<dbReference type="PANTHER" id="PTHR45138">
    <property type="entry name" value="REGULATORY COMPONENTS OF SENSORY TRANSDUCTION SYSTEM"/>
    <property type="match status" value="1"/>
</dbReference>
<sequence>MFKWFNASITRKVSSLSFVLLSFLFVVILYSVLKLQKINYEMREVAQIDVPLSDVISQIELIQLKQHLLMETIRQQKQALFDHPSLKKKALLGFNDYNRSLSEQLVKAMQVIQNGLKRGGVRIQVADHQTLIKQIRSLHIEREAFDHLVNQFFLHGDTDFSLHWSNIEKHCKKLDTQSGMLLKNIDQLTLKASLYTERQEQELMIVNAILGIAALFIGTYLTLYIVQSVRSRVGSIRWKIESLHRTLGEDSDEVGANSYQDLDEFSVLEADLNILTNRLSKERSNRYEVERQLIELATRDKLTGAYNRHKWDELLKEELALANRGGRFSLALIDVDYFKKINDMHGHGVGDKVLQFLVTELNKLIRETDMLFRIGGEEFAILLKNTGLDEAGKLAEALRLKVETFNTPSLPRFTISLGVTGSQESDDQVSILKRVDMLLYKAKGAGRNQVKIG</sequence>
<dbReference type="EMBL" id="FLOB01000015">
    <property type="protein sequence ID" value="SBS36969.1"/>
    <property type="molecule type" value="Genomic_DNA"/>
</dbReference>
<keyword evidence="7" id="KW-1185">Reference proteome</keyword>
<dbReference type="PROSITE" id="PS50887">
    <property type="entry name" value="GGDEF"/>
    <property type="match status" value="1"/>
</dbReference>
<reference evidence="6 7" key="1">
    <citation type="submission" date="2016-06" db="EMBL/GenBank/DDBJ databases">
        <authorList>
            <person name="Kjaerup R.B."/>
            <person name="Dalgaard T.S."/>
            <person name="Juul-Madsen H.R."/>
        </authorList>
    </citation>
    <scope>NUCLEOTIDE SEQUENCE [LARGE SCALE GENOMIC DNA]</scope>
    <source>
        <strain evidence="6 7">CECT 8886</strain>
    </source>
</reference>
<dbReference type="NCBIfam" id="TIGR00254">
    <property type="entry name" value="GGDEF"/>
    <property type="match status" value="1"/>
</dbReference>
<evidence type="ECO:0000256" key="4">
    <source>
        <dbReference type="SAM" id="Phobius"/>
    </source>
</evidence>
<evidence type="ECO:0000256" key="2">
    <source>
        <dbReference type="ARBA" id="ARBA00012528"/>
    </source>
</evidence>
<dbReference type="PANTHER" id="PTHR45138:SF9">
    <property type="entry name" value="DIGUANYLATE CYCLASE DGCM-RELATED"/>
    <property type="match status" value="1"/>
</dbReference>
<keyword evidence="4" id="KW-0472">Membrane</keyword>
<accession>A0A1A8TTX6</accession>
<protein>
    <recommendedName>
        <fullName evidence="2">diguanylate cyclase</fullName>
        <ecNumber evidence="2">2.7.7.65</ecNumber>
    </recommendedName>
</protein>
<feature type="transmembrane region" description="Helical" evidence="4">
    <location>
        <begin position="203"/>
        <end position="226"/>
    </location>
</feature>
<gene>
    <name evidence="6" type="primary">ydaM_7</name>
    <name evidence="6" type="ORF">MSP8886_03922</name>
</gene>
<dbReference type="RefSeq" id="WP_067019889.1">
    <property type="nucleotide sequence ID" value="NZ_FLOB01000015.1"/>
</dbReference>
<dbReference type="STRING" id="1792290.MSP8886_03922"/>
<comment type="cofactor">
    <cofactor evidence="1">
        <name>Mg(2+)</name>
        <dbReference type="ChEBI" id="CHEBI:18420"/>
    </cofactor>
</comment>
<dbReference type="SUPFAM" id="SSF55073">
    <property type="entry name" value="Nucleotide cyclase"/>
    <property type="match status" value="1"/>
</dbReference>
<dbReference type="InterPro" id="IPR000160">
    <property type="entry name" value="GGDEF_dom"/>
</dbReference>
<dbReference type="Pfam" id="PF00990">
    <property type="entry name" value="GGDEF"/>
    <property type="match status" value="1"/>
</dbReference>
<dbReference type="CDD" id="cd01949">
    <property type="entry name" value="GGDEF"/>
    <property type="match status" value="1"/>
</dbReference>
<dbReference type="AlphaFoldDB" id="A0A1A8TTX6"/>
<evidence type="ECO:0000259" key="5">
    <source>
        <dbReference type="PROSITE" id="PS50887"/>
    </source>
</evidence>
<feature type="domain" description="GGDEF" evidence="5">
    <location>
        <begin position="326"/>
        <end position="453"/>
    </location>
</feature>
<dbReference type="FunFam" id="3.30.70.270:FF:000001">
    <property type="entry name" value="Diguanylate cyclase domain protein"/>
    <property type="match status" value="1"/>
</dbReference>
<evidence type="ECO:0000313" key="7">
    <source>
        <dbReference type="Proteomes" id="UP000092544"/>
    </source>
</evidence>
<dbReference type="EC" id="2.7.7.65" evidence="2"/>
<dbReference type="InterPro" id="IPR043128">
    <property type="entry name" value="Rev_trsase/Diguanyl_cyclase"/>
</dbReference>
<comment type="catalytic activity">
    <reaction evidence="3">
        <text>2 GTP = 3',3'-c-di-GMP + 2 diphosphate</text>
        <dbReference type="Rhea" id="RHEA:24898"/>
        <dbReference type="ChEBI" id="CHEBI:33019"/>
        <dbReference type="ChEBI" id="CHEBI:37565"/>
        <dbReference type="ChEBI" id="CHEBI:58805"/>
        <dbReference type="EC" id="2.7.7.65"/>
    </reaction>
</comment>
<keyword evidence="4" id="KW-1133">Transmembrane helix</keyword>
<feature type="transmembrane region" description="Helical" evidence="4">
    <location>
        <begin position="13"/>
        <end position="33"/>
    </location>
</feature>
<dbReference type="SMART" id="SM00267">
    <property type="entry name" value="GGDEF"/>
    <property type="match status" value="1"/>
</dbReference>
<proteinExistence type="predicted"/>
<dbReference type="OrthoDB" id="9812260at2"/>
<evidence type="ECO:0000313" key="6">
    <source>
        <dbReference type="EMBL" id="SBS36969.1"/>
    </source>
</evidence>
<dbReference type="GO" id="GO:0052621">
    <property type="term" value="F:diguanylate cyclase activity"/>
    <property type="evidence" value="ECO:0007669"/>
    <property type="project" value="UniProtKB-EC"/>
</dbReference>
<dbReference type="Gene3D" id="3.30.70.270">
    <property type="match status" value="1"/>
</dbReference>
<dbReference type="Proteomes" id="UP000092544">
    <property type="component" value="Unassembled WGS sequence"/>
</dbReference>